<dbReference type="SUPFAM" id="SSF55021">
    <property type="entry name" value="ACT-like"/>
    <property type="match status" value="2"/>
</dbReference>
<comment type="caution">
    <text evidence="3">The sequence shown here is derived from an EMBL/GenBank/DDBJ whole genome shotgun (WGS) entry which is preliminary data.</text>
</comment>
<dbReference type="Proteomes" id="UP001174932">
    <property type="component" value="Unassembled WGS sequence"/>
</dbReference>
<organism evidence="3 4">
    <name type="scientific">Rhizobium alvei</name>
    <dbReference type="NCBI Taxonomy" id="1132659"/>
    <lineage>
        <taxon>Bacteria</taxon>
        <taxon>Pseudomonadati</taxon>
        <taxon>Pseudomonadota</taxon>
        <taxon>Alphaproteobacteria</taxon>
        <taxon>Hyphomicrobiales</taxon>
        <taxon>Rhizobiaceae</taxon>
        <taxon>Rhizobium/Agrobacterium group</taxon>
        <taxon>Rhizobium</taxon>
    </lineage>
</organism>
<sequence length="134" mass="14358">MSSKTDLGDILANMQPELHDESYVFVTLPPGTPIPAGIEPLGTFREKEGLTLIVEKEVANQAKLAASKPMRAITLNVHSSLEAVGLTAAIASALTVHGISANVVAAYYHDHVFVGAKDGERAREILENLARRSR</sequence>
<accession>A0ABT8YP67</accession>
<reference evidence="3" key="2">
    <citation type="submission" date="2023-07" db="EMBL/GenBank/DDBJ databases">
        <authorList>
            <person name="Shen H."/>
        </authorList>
    </citation>
    <scope>NUCLEOTIDE SEQUENCE</scope>
    <source>
        <strain evidence="3">TNR-22</strain>
    </source>
</reference>
<evidence type="ECO:0000259" key="2">
    <source>
        <dbReference type="Pfam" id="PF13840"/>
    </source>
</evidence>
<feature type="domain" description="DUF2241" evidence="1">
    <location>
        <begin position="4"/>
        <end position="71"/>
    </location>
</feature>
<dbReference type="InterPro" id="IPR027795">
    <property type="entry name" value="CASTOR_ACT_dom"/>
</dbReference>
<dbReference type="PANTHER" id="PTHR39199:SF1">
    <property type="entry name" value="BLR5128 PROTEIN"/>
    <property type="match status" value="1"/>
</dbReference>
<keyword evidence="4" id="KW-1185">Reference proteome</keyword>
<dbReference type="InterPro" id="IPR018717">
    <property type="entry name" value="DUF2241"/>
</dbReference>
<evidence type="ECO:0000313" key="4">
    <source>
        <dbReference type="Proteomes" id="UP001174932"/>
    </source>
</evidence>
<feature type="domain" description="CASTOR ACT" evidence="2">
    <location>
        <begin position="72"/>
        <end position="128"/>
    </location>
</feature>
<dbReference type="Pfam" id="PF10000">
    <property type="entry name" value="ACT_3"/>
    <property type="match status" value="1"/>
</dbReference>
<evidence type="ECO:0000313" key="3">
    <source>
        <dbReference type="EMBL" id="MDO6965168.1"/>
    </source>
</evidence>
<evidence type="ECO:0000259" key="1">
    <source>
        <dbReference type="Pfam" id="PF10000"/>
    </source>
</evidence>
<gene>
    <name evidence="3" type="ORF">Q4481_14465</name>
</gene>
<name>A0ABT8YP67_9HYPH</name>
<dbReference type="Pfam" id="PF13840">
    <property type="entry name" value="ACT_7"/>
    <property type="match status" value="1"/>
</dbReference>
<proteinExistence type="predicted"/>
<dbReference type="Gene3D" id="3.30.2130.10">
    <property type="entry name" value="VC0802-like"/>
    <property type="match status" value="1"/>
</dbReference>
<dbReference type="PANTHER" id="PTHR39199">
    <property type="entry name" value="BLR5128 PROTEIN"/>
    <property type="match status" value="1"/>
</dbReference>
<dbReference type="InterPro" id="IPR045865">
    <property type="entry name" value="ACT-like_dom_sf"/>
</dbReference>
<protein>
    <submittedName>
        <fullName evidence="3">ACT domain-containing protein</fullName>
    </submittedName>
</protein>
<reference evidence="3" key="1">
    <citation type="journal article" date="2015" name="Int. J. Syst. Evol. Microbiol.">
        <title>Rhizobium alvei sp. nov., isolated from a freshwater river.</title>
        <authorList>
            <person name="Sheu S.Y."/>
            <person name="Huang H.W."/>
            <person name="Young C.C."/>
            <person name="Chen W.M."/>
        </authorList>
    </citation>
    <scope>NUCLEOTIDE SEQUENCE</scope>
    <source>
        <strain evidence="3">TNR-22</strain>
    </source>
</reference>
<dbReference type="RefSeq" id="WP_304377099.1">
    <property type="nucleotide sequence ID" value="NZ_JAUOZU010000009.1"/>
</dbReference>
<dbReference type="EMBL" id="JAUOZU010000009">
    <property type="protein sequence ID" value="MDO6965168.1"/>
    <property type="molecule type" value="Genomic_DNA"/>
</dbReference>